<keyword evidence="3" id="KW-0804">Transcription</keyword>
<dbReference type="SUPFAM" id="SSF46785">
    <property type="entry name" value="Winged helix' DNA-binding domain"/>
    <property type="match status" value="1"/>
</dbReference>
<evidence type="ECO:0000256" key="3">
    <source>
        <dbReference type="ARBA" id="ARBA00023163"/>
    </source>
</evidence>
<dbReference type="InterPro" id="IPR036388">
    <property type="entry name" value="WH-like_DNA-bd_sf"/>
</dbReference>
<dbReference type="SUPFAM" id="SSF55781">
    <property type="entry name" value="GAF domain-like"/>
    <property type="match status" value="1"/>
</dbReference>
<dbReference type="InterPro" id="IPR050707">
    <property type="entry name" value="HTH_MetabolicPath_Reg"/>
</dbReference>
<name>A0A556RCX4_9BIFI</name>
<feature type="domain" description="HTH iclR-type" evidence="4">
    <location>
        <begin position="24"/>
        <end position="84"/>
    </location>
</feature>
<dbReference type="Proteomes" id="UP000317536">
    <property type="component" value="Unassembled WGS sequence"/>
</dbReference>
<dbReference type="AlphaFoldDB" id="A0A556RCX4"/>
<evidence type="ECO:0000313" key="7">
    <source>
        <dbReference type="Proteomes" id="UP000317536"/>
    </source>
</evidence>
<keyword evidence="1" id="KW-0805">Transcription regulation</keyword>
<evidence type="ECO:0000313" key="6">
    <source>
        <dbReference type="EMBL" id="TSJ86737.1"/>
    </source>
</evidence>
<keyword evidence="2" id="KW-0238">DNA-binding</keyword>
<organism evidence="6 7">
    <name type="scientific">Bifidobacterium asteroides</name>
    <dbReference type="NCBI Taxonomy" id="1684"/>
    <lineage>
        <taxon>Bacteria</taxon>
        <taxon>Bacillati</taxon>
        <taxon>Actinomycetota</taxon>
        <taxon>Actinomycetes</taxon>
        <taxon>Bifidobacteriales</taxon>
        <taxon>Bifidobacteriaceae</taxon>
        <taxon>Bifidobacterium</taxon>
    </lineage>
</organism>
<dbReference type="PANTHER" id="PTHR30136">
    <property type="entry name" value="HELIX-TURN-HELIX TRANSCRIPTIONAL REGULATOR, ICLR FAMILY"/>
    <property type="match status" value="1"/>
</dbReference>
<accession>A0A556RCX4</accession>
<sequence length="276" mass="29238">MWLMAKREGSMVRASSKASNQEPTGALFKAGKIIDVLADNNGIGPAEVAAASGIPRSSAYRILDGLVQVGLVKANQDDTYSLSLSWLNLSDVARSSLTEWPNAYELLAELTTLTGQTTFLTVISGFETVCVECAQGPSIDALILRPGGTLPFFAGAAGRVCLAYSDEQIQNDYLKQAPFAGYNENSLVTASALRTDIKQIRERGFAISNEDITIGVASIGVPIFSKQDGMVVGALSTGGFADAMMPRCEELAGQLTAYVDRLESSQLLGNSSHSQA</sequence>
<dbReference type="Gene3D" id="3.30.450.40">
    <property type="match status" value="1"/>
</dbReference>
<dbReference type="InterPro" id="IPR029016">
    <property type="entry name" value="GAF-like_dom_sf"/>
</dbReference>
<evidence type="ECO:0000256" key="1">
    <source>
        <dbReference type="ARBA" id="ARBA00023015"/>
    </source>
</evidence>
<evidence type="ECO:0000256" key="2">
    <source>
        <dbReference type="ARBA" id="ARBA00023125"/>
    </source>
</evidence>
<dbReference type="SMART" id="SM00346">
    <property type="entry name" value="HTH_ICLR"/>
    <property type="match status" value="1"/>
</dbReference>
<dbReference type="InterPro" id="IPR036390">
    <property type="entry name" value="WH_DNA-bd_sf"/>
</dbReference>
<dbReference type="GO" id="GO:0003677">
    <property type="term" value="F:DNA binding"/>
    <property type="evidence" value="ECO:0007669"/>
    <property type="project" value="UniProtKB-KW"/>
</dbReference>
<evidence type="ECO:0000259" key="4">
    <source>
        <dbReference type="PROSITE" id="PS51077"/>
    </source>
</evidence>
<dbReference type="Pfam" id="PF01614">
    <property type="entry name" value="IclR_C"/>
    <property type="match status" value="1"/>
</dbReference>
<protein>
    <submittedName>
        <fullName evidence="6">IclR family transcriptional regulator</fullName>
    </submittedName>
</protein>
<evidence type="ECO:0000259" key="5">
    <source>
        <dbReference type="PROSITE" id="PS51078"/>
    </source>
</evidence>
<dbReference type="InterPro" id="IPR014757">
    <property type="entry name" value="Tscrpt_reg_IclR_C"/>
</dbReference>
<feature type="domain" description="IclR-ED" evidence="5">
    <location>
        <begin position="85"/>
        <end position="276"/>
    </location>
</feature>
<dbReference type="PROSITE" id="PS51077">
    <property type="entry name" value="HTH_ICLR"/>
    <property type="match status" value="1"/>
</dbReference>
<dbReference type="InterPro" id="IPR005471">
    <property type="entry name" value="Tscrpt_reg_IclR_N"/>
</dbReference>
<proteinExistence type="predicted"/>
<comment type="caution">
    <text evidence="6">The sequence shown here is derived from an EMBL/GenBank/DDBJ whole genome shotgun (WGS) entry which is preliminary data.</text>
</comment>
<reference evidence="6 7" key="1">
    <citation type="submission" date="2019-07" db="EMBL/GenBank/DDBJ databases">
        <title>Bifidobacterium asteroides genomes.</title>
        <authorList>
            <person name="Zheng H."/>
        </authorList>
    </citation>
    <scope>NUCLEOTIDE SEQUENCE [LARGE SCALE GENOMIC DNA]</scope>
    <source>
        <strain evidence="6 7">W8111</strain>
    </source>
</reference>
<dbReference type="PROSITE" id="PS51078">
    <property type="entry name" value="ICLR_ED"/>
    <property type="match status" value="1"/>
</dbReference>
<dbReference type="EMBL" id="VMHJ01000001">
    <property type="protein sequence ID" value="TSJ86737.1"/>
    <property type="molecule type" value="Genomic_DNA"/>
</dbReference>
<gene>
    <name evidence="6" type="ORF">FPK29_03500</name>
</gene>
<dbReference type="Pfam" id="PF09339">
    <property type="entry name" value="HTH_IclR"/>
    <property type="match status" value="1"/>
</dbReference>
<dbReference type="GO" id="GO:0045892">
    <property type="term" value="P:negative regulation of DNA-templated transcription"/>
    <property type="evidence" value="ECO:0007669"/>
    <property type="project" value="TreeGrafter"/>
</dbReference>
<dbReference type="PANTHER" id="PTHR30136:SF35">
    <property type="entry name" value="HTH-TYPE TRANSCRIPTIONAL REGULATOR RV1719"/>
    <property type="match status" value="1"/>
</dbReference>
<dbReference type="Gene3D" id="1.10.10.10">
    <property type="entry name" value="Winged helix-like DNA-binding domain superfamily/Winged helix DNA-binding domain"/>
    <property type="match status" value="1"/>
</dbReference>
<dbReference type="GO" id="GO:0003700">
    <property type="term" value="F:DNA-binding transcription factor activity"/>
    <property type="evidence" value="ECO:0007669"/>
    <property type="project" value="TreeGrafter"/>
</dbReference>